<dbReference type="EMBL" id="CABHNW010000076">
    <property type="protein sequence ID" value="VUX38517.1"/>
    <property type="molecule type" value="Genomic_DNA"/>
</dbReference>
<evidence type="ECO:0000313" key="1">
    <source>
        <dbReference type="EMBL" id="VUX38517.1"/>
    </source>
</evidence>
<dbReference type="RefSeq" id="WP_243121659.1">
    <property type="nucleotide sequence ID" value="NZ_CABHMX010000001.1"/>
</dbReference>
<organism evidence="1 2">
    <name type="scientific">Blautia luti</name>
    <dbReference type="NCBI Taxonomy" id="89014"/>
    <lineage>
        <taxon>Bacteria</taxon>
        <taxon>Bacillati</taxon>
        <taxon>Bacillota</taxon>
        <taxon>Clostridia</taxon>
        <taxon>Lachnospirales</taxon>
        <taxon>Lachnospiraceae</taxon>
        <taxon>Blautia</taxon>
    </lineage>
</organism>
<gene>
    <name evidence="1" type="ORF">RSSSTS7063_03335</name>
</gene>
<sequence length="363" mass="42701">MTAMYYKVRHYQYKNRIGNLKSEAVGVVSGEKHFPIFPGNMIFKPLTKSKPFSTPLYAYAEVFWSTIINEYFMPAPRYELAICEGYEAVNEKYLDYGTTVPMAYKEGESLLNLLEFFRKYPDEKVDIDNYVNYCQMFYDYRDIFEADFLQEHQEMAEQLAMQVLISVLKGDQNYHYENVAFLCDKDGGIISLAPMIDHEFSTYFMFPDDVSRHVYWLMELSKSIRGWEVRPGEYDNFKDPEERKLMEKSATCIHKNLLYIKEHYPQTTEEFLDKAEKLKTALTEASEDFLIRRNMEYPDCADSSAWLIGKARYKDKDEEKASAYEAELYGKGKKLDFRDVSISAINEIKAVISQMEEVLRKRE</sequence>
<dbReference type="Gene3D" id="1.10.1070.20">
    <property type="match status" value="1"/>
</dbReference>
<protein>
    <recommendedName>
        <fullName evidence="3">HipA-like C-terminal domain-containing protein</fullName>
    </recommendedName>
</protein>
<dbReference type="AlphaFoldDB" id="A0A564W2A5"/>
<reference evidence="1 2" key="1">
    <citation type="submission" date="2019-07" db="EMBL/GenBank/DDBJ databases">
        <authorList>
            <person name="Hibberd C M."/>
            <person name="Gehrig L. J."/>
            <person name="Chang H.-W."/>
            <person name="Venkatesh S."/>
        </authorList>
    </citation>
    <scope>NUCLEOTIDE SEQUENCE [LARGE SCALE GENOMIC DNA]</scope>
    <source>
        <strain evidence="1">Blautia_luti_SSTS_Bg7063</strain>
    </source>
</reference>
<accession>A0A564W2A5</accession>
<name>A0A564W2A5_9FIRM</name>
<proteinExistence type="predicted"/>
<evidence type="ECO:0000313" key="2">
    <source>
        <dbReference type="Proteomes" id="UP000408482"/>
    </source>
</evidence>
<evidence type="ECO:0008006" key="3">
    <source>
        <dbReference type="Google" id="ProtNLM"/>
    </source>
</evidence>
<dbReference type="Proteomes" id="UP000408482">
    <property type="component" value="Unassembled WGS sequence"/>
</dbReference>
<keyword evidence="2" id="KW-1185">Reference proteome</keyword>